<feature type="compositionally biased region" description="Low complexity" evidence="1">
    <location>
        <begin position="450"/>
        <end position="461"/>
    </location>
</feature>
<feature type="region of interest" description="Disordered" evidence="1">
    <location>
        <begin position="387"/>
        <end position="407"/>
    </location>
</feature>
<feature type="region of interest" description="Disordered" evidence="1">
    <location>
        <begin position="1"/>
        <end position="74"/>
    </location>
</feature>
<gene>
    <name evidence="2" type="ORF">TCIL3000_10_14000</name>
</gene>
<name>G0UYZ6_TRYCI</name>
<evidence type="ECO:0000256" key="1">
    <source>
        <dbReference type="SAM" id="MobiDB-lite"/>
    </source>
</evidence>
<feature type="compositionally biased region" description="Polar residues" evidence="1">
    <location>
        <begin position="61"/>
        <end position="74"/>
    </location>
</feature>
<evidence type="ECO:0000313" key="2">
    <source>
        <dbReference type="EMBL" id="CCC94615.1"/>
    </source>
</evidence>
<reference evidence="2" key="1">
    <citation type="journal article" date="2012" name="Proc. Natl. Acad. Sci. U.S.A.">
        <title>Antigenic diversity is generated by distinct evolutionary mechanisms in African trypanosome species.</title>
        <authorList>
            <person name="Jackson A.P."/>
            <person name="Berry A."/>
            <person name="Aslett M."/>
            <person name="Allison H.C."/>
            <person name="Burton P."/>
            <person name="Vavrova-Anderson J."/>
            <person name="Brown R."/>
            <person name="Browne H."/>
            <person name="Corton N."/>
            <person name="Hauser H."/>
            <person name="Gamble J."/>
            <person name="Gilderthorp R."/>
            <person name="Marcello L."/>
            <person name="McQuillan J."/>
            <person name="Otto T.D."/>
            <person name="Quail M.A."/>
            <person name="Sanders M.J."/>
            <person name="van Tonder A."/>
            <person name="Ginger M.L."/>
            <person name="Field M.C."/>
            <person name="Barry J.D."/>
            <person name="Hertz-Fowler C."/>
            <person name="Berriman M."/>
        </authorList>
    </citation>
    <scope>NUCLEOTIDE SEQUENCE</scope>
    <source>
        <strain evidence="2">IL3000</strain>
    </source>
</reference>
<feature type="region of interest" description="Disordered" evidence="1">
    <location>
        <begin position="450"/>
        <end position="482"/>
    </location>
</feature>
<accession>G0UYZ6</accession>
<sequence length="498" mass="55809">MPSDDIKSAAQRPNPAVSGNGSKDVQKRLADTRRKDVTPNKKLSQSPRQGRTGDRRVSLLLDNSPSPATQQNMSHNSAMRLEHDTYFWYNIFDLLHTMYHKDVPSNLESVEGVLENSSHEWTAERSVEPTETRQAEEEEEKQMTPKPQWGRKQWARTHYGFVPNRSRLLSTVSMGRSMNGDRLDVLLDQILDSYRRIGEKNRSPVLRASSVRDARTNMALFVNHAVDNFMAREASMSLVESRSNLSVLTTGFDRNFQNPPSFLSRSEIPVDDDYESEKLFKPDFVAVMPVFDHNSTGRDVSVSAPFMLDCDRLPPEEGGKPDGASTTTRQALQRTGTNKTLVSFLPIPVDEETGACYYRSNTPMSLQSSMVPVQNANDSWCTVAEPSSGGVSVTEVPDGNPRTVPAEKSEDELKLQRLISTEELKRCVLVSVECRLRMYICKLKKNEPSSSRRISASSGESATEEHEKSSHSGASTISGMNRTKYSPMVQNIIEFFDA</sequence>
<protein>
    <submittedName>
        <fullName evidence="2">Uncharacterized protein TCIL3000_10_14000</fullName>
    </submittedName>
</protein>
<dbReference type="EMBL" id="HE575323">
    <property type="protein sequence ID" value="CCC94615.1"/>
    <property type="molecule type" value="Genomic_DNA"/>
</dbReference>
<dbReference type="VEuPathDB" id="TriTrypDB:TcIL3000_10_14000"/>
<proteinExistence type="predicted"/>
<organism evidence="2">
    <name type="scientific">Trypanosoma congolense (strain IL3000)</name>
    <dbReference type="NCBI Taxonomy" id="1068625"/>
    <lineage>
        <taxon>Eukaryota</taxon>
        <taxon>Discoba</taxon>
        <taxon>Euglenozoa</taxon>
        <taxon>Kinetoplastea</taxon>
        <taxon>Metakinetoplastina</taxon>
        <taxon>Trypanosomatida</taxon>
        <taxon>Trypanosomatidae</taxon>
        <taxon>Trypanosoma</taxon>
        <taxon>Nannomonas</taxon>
    </lineage>
</organism>
<dbReference type="AlphaFoldDB" id="G0UYZ6"/>
<feature type="compositionally biased region" description="Polar residues" evidence="1">
    <location>
        <begin position="324"/>
        <end position="335"/>
    </location>
</feature>
<feature type="compositionally biased region" description="Basic and acidic residues" evidence="1">
    <location>
        <begin position="118"/>
        <end position="135"/>
    </location>
</feature>
<feature type="compositionally biased region" description="Basic and acidic residues" evidence="1">
    <location>
        <begin position="24"/>
        <end position="39"/>
    </location>
</feature>
<feature type="region of interest" description="Disordered" evidence="1">
    <location>
        <begin position="118"/>
        <end position="149"/>
    </location>
</feature>
<feature type="compositionally biased region" description="Polar residues" evidence="1">
    <location>
        <begin position="471"/>
        <end position="482"/>
    </location>
</feature>
<feature type="region of interest" description="Disordered" evidence="1">
    <location>
        <begin position="313"/>
        <end position="335"/>
    </location>
</feature>